<protein>
    <submittedName>
        <fullName evidence="1 2">Uncharacterized protein</fullName>
    </submittedName>
</protein>
<dbReference type="STRING" id="3880.A0A072TWP8"/>
<proteinExistence type="predicted"/>
<name>A0A072TWP8_MEDTR</name>
<reference evidence="2" key="3">
    <citation type="submission" date="2015-04" db="UniProtKB">
        <authorList>
            <consortium name="EnsemblPlants"/>
        </authorList>
    </citation>
    <scope>IDENTIFICATION</scope>
    <source>
        <strain evidence="2">cv. Jemalong A17</strain>
    </source>
</reference>
<evidence type="ECO:0000313" key="1">
    <source>
        <dbReference type="EMBL" id="KEH17950.1"/>
    </source>
</evidence>
<reference evidence="1 3" key="1">
    <citation type="journal article" date="2011" name="Nature">
        <title>The Medicago genome provides insight into the evolution of rhizobial symbioses.</title>
        <authorList>
            <person name="Young N.D."/>
            <person name="Debelle F."/>
            <person name="Oldroyd G.E."/>
            <person name="Geurts R."/>
            <person name="Cannon S.B."/>
            <person name="Udvardi M.K."/>
            <person name="Benedito V.A."/>
            <person name="Mayer K.F."/>
            <person name="Gouzy J."/>
            <person name="Schoof H."/>
            <person name="Van de Peer Y."/>
            <person name="Proost S."/>
            <person name="Cook D.R."/>
            <person name="Meyers B.C."/>
            <person name="Spannagl M."/>
            <person name="Cheung F."/>
            <person name="De Mita S."/>
            <person name="Krishnakumar V."/>
            <person name="Gundlach H."/>
            <person name="Zhou S."/>
            <person name="Mudge J."/>
            <person name="Bharti A.K."/>
            <person name="Murray J.D."/>
            <person name="Naoumkina M.A."/>
            <person name="Rosen B."/>
            <person name="Silverstein K.A."/>
            <person name="Tang H."/>
            <person name="Rombauts S."/>
            <person name="Zhao P.X."/>
            <person name="Zhou P."/>
            <person name="Barbe V."/>
            <person name="Bardou P."/>
            <person name="Bechner M."/>
            <person name="Bellec A."/>
            <person name="Berger A."/>
            <person name="Berges H."/>
            <person name="Bidwell S."/>
            <person name="Bisseling T."/>
            <person name="Choisne N."/>
            <person name="Couloux A."/>
            <person name="Denny R."/>
            <person name="Deshpande S."/>
            <person name="Dai X."/>
            <person name="Doyle J.J."/>
            <person name="Dudez A.M."/>
            <person name="Farmer A.D."/>
            <person name="Fouteau S."/>
            <person name="Franken C."/>
            <person name="Gibelin C."/>
            <person name="Gish J."/>
            <person name="Goldstein S."/>
            <person name="Gonzalez A.J."/>
            <person name="Green P.J."/>
            <person name="Hallab A."/>
            <person name="Hartog M."/>
            <person name="Hua A."/>
            <person name="Humphray S.J."/>
            <person name="Jeong D.H."/>
            <person name="Jing Y."/>
            <person name="Jocker A."/>
            <person name="Kenton S.M."/>
            <person name="Kim D.J."/>
            <person name="Klee K."/>
            <person name="Lai H."/>
            <person name="Lang C."/>
            <person name="Lin S."/>
            <person name="Macmil S.L."/>
            <person name="Magdelenat G."/>
            <person name="Matthews L."/>
            <person name="McCorrison J."/>
            <person name="Monaghan E.L."/>
            <person name="Mun J.H."/>
            <person name="Najar F.Z."/>
            <person name="Nicholson C."/>
            <person name="Noirot C."/>
            <person name="O'Bleness M."/>
            <person name="Paule C.R."/>
            <person name="Poulain J."/>
            <person name="Prion F."/>
            <person name="Qin B."/>
            <person name="Qu C."/>
            <person name="Retzel E.F."/>
            <person name="Riddle C."/>
            <person name="Sallet E."/>
            <person name="Samain S."/>
            <person name="Samson N."/>
            <person name="Sanders I."/>
            <person name="Saurat O."/>
            <person name="Scarpelli C."/>
            <person name="Schiex T."/>
            <person name="Segurens B."/>
            <person name="Severin A.J."/>
            <person name="Sherrier D.J."/>
            <person name="Shi R."/>
            <person name="Sims S."/>
            <person name="Singer S.R."/>
            <person name="Sinharoy S."/>
            <person name="Sterck L."/>
            <person name="Viollet A."/>
            <person name="Wang B.B."/>
            <person name="Wang K."/>
            <person name="Wang M."/>
            <person name="Wang X."/>
            <person name="Warfsmann J."/>
            <person name="Weissenbach J."/>
            <person name="White D.D."/>
            <person name="White J.D."/>
            <person name="Wiley G.B."/>
            <person name="Wincker P."/>
            <person name="Xing Y."/>
            <person name="Yang L."/>
            <person name="Yao Z."/>
            <person name="Ying F."/>
            <person name="Zhai J."/>
            <person name="Zhou L."/>
            <person name="Zuber A."/>
            <person name="Denarie J."/>
            <person name="Dixon R.A."/>
            <person name="May G.D."/>
            <person name="Schwartz D.C."/>
            <person name="Rogers J."/>
            <person name="Quetier F."/>
            <person name="Town C.D."/>
            <person name="Roe B.A."/>
        </authorList>
    </citation>
    <scope>NUCLEOTIDE SEQUENCE [LARGE SCALE GENOMIC DNA]</scope>
    <source>
        <strain evidence="1">A17</strain>
        <strain evidence="2 3">cv. Jemalong A17</strain>
    </source>
</reference>
<dbReference type="AlphaFoldDB" id="A0A072TWP8"/>
<reference evidence="1 3" key="2">
    <citation type="journal article" date="2014" name="BMC Genomics">
        <title>An improved genome release (version Mt4.0) for the model legume Medicago truncatula.</title>
        <authorList>
            <person name="Tang H."/>
            <person name="Krishnakumar V."/>
            <person name="Bidwell S."/>
            <person name="Rosen B."/>
            <person name="Chan A."/>
            <person name="Zhou S."/>
            <person name="Gentzbittel L."/>
            <person name="Childs K.L."/>
            <person name="Yandell M."/>
            <person name="Gundlach H."/>
            <person name="Mayer K.F."/>
            <person name="Schwartz D.C."/>
            <person name="Town C.D."/>
        </authorList>
    </citation>
    <scope>GENOME REANNOTATION</scope>
    <source>
        <strain evidence="1">A17</strain>
        <strain evidence="2 3">cv. Jemalong A17</strain>
    </source>
</reference>
<evidence type="ECO:0000313" key="2">
    <source>
        <dbReference type="EnsemblPlants" id="KEH17950"/>
    </source>
</evidence>
<sequence>MEMQKRRSTNKLEECAFHEARRPDRIRILTRLFWLERELTKLELGCDLSINTFSLTRKRYGSSILDIKWHRSLNFRGPKSITSDKHVVRIWDPDTVGQNCSYSDHVKLIS</sequence>
<dbReference type="EnsemblPlants" id="KEH17950">
    <property type="protein sequence ID" value="KEH17950"/>
    <property type="gene ID" value="MTR_8g007590"/>
</dbReference>
<dbReference type="EMBL" id="CM001224">
    <property type="protein sequence ID" value="KEH17950.1"/>
    <property type="molecule type" value="Genomic_DNA"/>
</dbReference>
<gene>
    <name evidence="1" type="ordered locus">MTR_8g007590</name>
</gene>
<accession>A0A072TWP8</accession>
<dbReference type="HOGENOM" id="CLU_2174780_0_0_1"/>
<evidence type="ECO:0000313" key="3">
    <source>
        <dbReference type="Proteomes" id="UP000002051"/>
    </source>
</evidence>
<dbReference type="Proteomes" id="UP000002051">
    <property type="component" value="Chromosome 8"/>
</dbReference>
<organism evidence="1 3">
    <name type="scientific">Medicago truncatula</name>
    <name type="common">Barrel medic</name>
    <name type="synonym">Medicago tribuloides</name>
    <dbReference type="NCBI Taxonomy" id="3880"/>
    <lineage>
        <taxon>Eukaryota</taxon>
        <taxon>Viridiplantae</taxon>
        <taxon>Streptophyta</taxon>
        <taxon>Embryophyta</taxon>
        <taxon>Tracheophyta</taxon>
        <taxon>Spermatophyta</taxon>
        <taxon>Magnoliopsida</taxon>
        <taxon>eudicotyledons</taxon>
        <taxon>Gunneridae</taxon>
        <taxon>Pentapetalae</taxon>
        <taxon>rosids</taxon>
        <taxon>fabids</taxon>
        <taxon>Fabales</taxon>
        <taxon>Fabaceae</taxon>
        <taxon>Papilionoideae</taxon>
        <taxon>50 kb inversion clade</taxon>
        <taxon>NPAAA clade</taxon>
        <taxon>Hologalegina</taxon>
        <taxon>IRL clade</taxon>
        <taxon>Trifolieae</taxon>
        <taxon>Medicago</taxon>
    </lineage>
</organism>
<keyword evidence="3" id="KW-1185">Reference proteome</keyword>